<evidence type="ECO:0000256" key="4">
    <source>
        <dbReference type="ARBA" id="ARBA00023136"/>
    </source>
</evidence>
<evidence type="ECO:0000256" key="2">
    <source>
        <dbReference type="ARBA" id="ARBA00022692"/>
    </source>
</evidence>
<evidence type="ECO:0000256" key="1">
    <source>
        <dbReference type="ARBA" id="ARBA00004127"/>
    </source>
</evidence>
<feature type="transmembrane region" description="Helical" evidence="6">
    <location>
        <begin position="351"/>
        <end position="369"/>
    </location>
</feature>
<comment type="subcellular location">
    <subcellularLocation>
        <location evidence="1">Endomembrane system</location>
        <topology evidence="1">Multi-pass membrane protein</topology>
    </subcellularLocation>
</comment>
<proteinExistence type="predicted"/>
<dbReference type="PANTHER" id="PTHR24064">
    <property type="entry name" value="SOLUTE CARRIER FAMILY 22 MEMBER"/>
    <property type="match status" value="1"/>
</dbReference>
<feature type="compositionally biased region" description="Polar residues" evidence="5">
    <location>
        <begin position="481"/>
        <end position="494"/>
    </location>
</feature>
<feature type="transmembrane region" description="Helical" evidence="6">
    <location>
        <begin position="230"/>
        <end position="252"/>
    </location>
</feature>
<dbReference type="InterPro" id="IPR005828">
    <property type="entry name" value="MFS_sugar_transport-like"/>
</dbReference>
<evidence type="ECO:0000256" key="6">
    <source>
        <dbReference type="SAM" id="Phobius"/>
    </source>
</evidence>
<dbReference type="SUPFAM" id="SSF103473">
    <property type="entry name" value="MFS general substrate transporter"/>
    <property type="match status" value="1"/>
</dbReference>
<gene>
    <name evidence="7" type="ORF">HJG63_017723</name>
</gene>
<dbReference type="GO" id="GO:0012505">
    <property type="term" value="C:endomembrane system"/>
    <property type="evidence" value="ECO:0007669"/>
    <property type="project" value="UniProtKB-SubCell"/>
</dbReference>
<dbReference type="AlphaFoldDB" id="A0A7J8KGP6"/>
<keyword evidence="8" id="KW-1185">Reference proteome</keyword>
<dbReference type="InterPro" id="IPR036259">
    <property type="entry name" value="MFS_trans_sf"/>
</dbReference>
<feature type="transmembrane region" description="Helical" evidence="6">
    <location>
        <begin position="197"/>
        <end position="218"/>
    </location>
</feature>
<keyword evidence="4 6" id="KW-0472">Membrane</keyword>
<dbReference type="EMBL" id="JACASE010000001">
    <property type="protein sequence ID" value="KAF6508029.1"/>
    <property type="molecule type" value="Genomic_DNA"/>
</dbReference>
<feature type="transmembrane region" description="Helical" evidence="6">
    <location>
        <begin position="411"/>
        <end position="430"/>
    </location>
</feature>
<evidence type="ECO:0000256" key="3">
    <source>
        <dbReference type="ARBA" id="ARBA00022989"/>
    </source>
</evidence>
<dbReference type="GO" id="GO:0016020">
    <property type="term" value="C:membrane"/>
    <property type="evidence" value="ECO:0007669"/>
    <property type="project" value="InterPro"/>
</dbReference>
<feature type="transmembrane region" description="Helical" evidence="6">
    <location>
        <begin position="258"/>
        <end position="276"/>
    </location>
</feature>
<feature type="transmembrane region" description="Helical" evidence="6">
    <location>
        <begin position="375"/>
        <end position="399"/>
    </location>
</feature>
<evidence type="ECO:0000256" key="5">
    <source>
        <dbReference type="SAM" id="MobiDB-lite"/>
    </source>
</evidence>
<protein>
    <submittedName>
        <fullName evidence="7">Solute carrier family 22 member 16</fullName>
    </submittedName>
</protein>
<dbReference type="Gene3D" id="1.20.1250.20">
    <property type="entry name" value="MFS general substrate transporter like domains"/>
    <property type="match status" value="2"/>
</dbReference>
<comment type="caution">
    <text evidence="7">The sequence shown here is derived from an EMBL/GenBank/DDBJ whole genome shotgun (WGS) entry which is preliminary data.</text>
</comment>
<sequence>MKLLSRFQVFLYFTCAIQNTACGMHYLAAVFLTLHPKHTCRPPGNVSQIVFHNTSVWKLDDIWTQFSIGRGDYIVVQLYDGDVWELTGCYRYRRENKSSLNYDYDGLKSSSPCVDGFIYDRSKWDNTVVTQWNLVCNREWFASLIQPTFMFGVLLGALAFGYLSDRVGRRLVMWSTSIGMYFFGIAVAFTFDFYSFIITRFLLAVVSSGYLVVVFVYVTEFIGMKARTWASIHLHSFFAIGTMVVALTGYLVRTWWTYQMILSTASLPFVFGCWLLPETPFWLVSEGRYEEAQLILDKVARWNRASTCKLTEILSLDLHDPIAFKPSAGAVEIPAYIFVCLGMDIFGRRNILVFSLLSSAFFSGMVMVIPRDRYIWTVVATMAGKFGIGSAFGLIFLYTAELYPTMIRTQAVGSGSMVSRGGSILAPFSIYLSSIWIFMPQLFVGILAFVSGLLTLNLPETLGKPLATTWEEAARLDEETYNSAGALSPTTSNADVEKKK</sequence>
<keyword evidence="2 6" id="KW-0812">Transmembrane</keyword>
<organism evidence="7 8">
    <name type="scientific">Rousettus aegyptiacus</name>
    <name type="common">Egyptian fruit bat</name>
    <name type="synonym">Pteropus aegyptiacus</name>
    <dbReference type="NCBI Taxonomy" id="9407"/>
    <lineage>
        <taxon>Eukaryota</taxon>
        <taxon>Metazoa</taxon>
        <taxon>Chordata</taxon>
        <taxon>Craniata</taxon>
        <taxon>Vertebrata</taxon>
        <taxon>Euteleostomi</taxon>
        <taxon>Mammalia</taxon>
        <taxon>Eutheria</taxon>
        <taxon>Laurasiatheria</taxon>
        <taxon>Chiroptera</taxon>
        <taxon>Yinpterochiroptera</taxon>
        <taxon>Pteropodoidea</taxon>
        <taxon>Pteropodidae</taxon>
        <taxon>Rousettinae</taxon>
        <taxon>Rousettus</taxon>
    </lineage>
</organism>
<keyword evidence="3 6" id="KW-1133">Transmembrane helix</keyword>
<feature type="region of interest" description="Disordered" evidence="5">
    <location>
        <begin position="481"/>
        <end position="500"/>
    </location>
</feature>
<accession>A0A7J8KGP6</accession>
<feature type="transmembrane region" description="Helical" evidence="6">
    <location>
        <begin position="171"/>
        <end position="191"/>
    </location>
</feature>
<dbReference type="GO" id="GO:0022857">
    <property type="term" value="F:transmembrane transporter activity"/>
    <property type="evidence" value="ECO:0007669"/>
    <property type="project" value="InterPro"/>
</dbReference>
<dbReference type="Pfam" id="PF00083">
    <property type="entry name" value="Sugar_tr"/>
    <property type="match status" value="2"/>
</dbReference>
<evidence type="ECO:0000313" key="7">
    <source>
        <dbReference type="EMBL" id="KAF6508029.1"/>
    </source>
</evidence>
<feature type="transmembrane region" description="Helical" evidence="6">
    <location>
        <begin position="140"/>
        <end position="164"/>
    </location>
</feature>
<evidence type="ECO:0000313" key="8">
    <source>
        <dbReference type="Proteomes" id="UP000593571"/>
    </source>
</evidence>
<dbReference type="Proteomes" id="UP000593571">
    <property type="component" value="Unassembled WGS sequence"/>
</dbReference>
<reference evidence="7 8" key="1">
    <citation type="journal article" date="2020" name="Nature">
        <title>Six reference-quality genomes reveal evolution of bat adaptations.</title>
        <authorList>
            <person name="Jebb D."/>
            <person name="Huang Z."/>
            <person name="Pippel M."/>
            <person name="Hughes G.M."/>
            <person name="Lavrichenko K."/>
            <person name="Devanna P."/>
            <person name="Winkler S."/>
            <person name="Jermiin L.S."/>
            <person name="Skirmuntt E.C."/>
            <person name="Katzourakis A."/>
            <person name="Burkitt-Gray L."/>
            <person name="Ray D.A."/>
            <person name="Sullivan K.A.M."/>
            <person name="Roscito J.G."/>
            <person name="Kirilenko B.M."/>
            <person name="Davalos L.M."/>
            <person name="Corthals A.P."/>
            <person name="Power M.L."/>
            <person name="Jones G."/>
            <person name="Ransome R.D."/>
            <person name="Dechmann D.K.N."/>
            <person name="Locatelli A.G."/>
            <person name="Puechmaille S.J."/>
            <person name="Fedrigo O."/>
            <person name="Jarvis E.D."/>
            <person name="Hiller M."/>
            <person name="Vernes S.C."/>
            <person name="Myers E.W."/>
            <person name="Teeling E.C."/>
        </authorList>
    </citation>
    <scope>NUCLEOTIDE SEQUENCE [LARGE SCALE GENOMIC DNA]</scope>
    <source>
        <strain evidence="7">MRouAeg1</strain>
        <tissue evidence="7">Muscle</tissue>
    </source>
</reference>
<name>A0A7J8KGP6_ROUAE</name>